<dbReference type="PANTHER" id="PTHR12919:SF20">
    <property type="entry name" value="SMALL RIBOSOMAL SUBUNIT PROTEIN BS16M"/>
    <property type="match status" value="1"/>
</dbReference>
<name>A0A1F7W7S8_9BACT</name>
<dbReference type="HAMAP" id="MF_00385">
    <property type="entry name" value="Ribosomal_bS16"/>
    <property type="match status" value="1"/>
</dbReference>
<evidence type="ECO:0000313" key="5">
    <source>
        <dbReference type="EMBL" id="OGL98257.1"/>
    </source>
</evidence>
<reference evidence="5 6" key="1">
    <citation type="journal article" date="2016" name="Nat. Commun.">
        <title>Thousands of microbial genomes shed light on interconnected biogeochemical processes in an aquifer system.</title>
        <authorList>
            <person name="Anantharaman K."/>
            <person name="Brown C.T."/>
            <person name="Hug L.A."/>
            <person name="Sharon I."/>
            <person name="Castelle C.J."/>
            <person name="Probst A.J."/>
            <person name="Thomas B.C."/>
            <person name="Singh A."/>
            <person name="Wilkins M.J."/>
            <person name="Karaoz U."/>
            <person name="Brodie E.L."/>
            <person name="Williams K.H."/>
            <person name="Hubbard S.S."/>
            <person name="Banfield J.F."/>
        </authorList>
    </citation>
    <scope>NUCLEOTIDE SEQUENCE [LARGE SCALE GENOMIC DNA]</scope>
</reference>
<keyword evidence="2 3" id="KW-0687">Ribonucleoprotein</keyword>
<feature type="compositionally biased region" description="Basic and acidic residues" evidence="4">
    <location>
        <begin position="94"/>
        <end position="110"/>
    </location>
</feature>
<dbReference type="PROSITE" id="PS00732">
    <property type="entry name" value="RIBOSOMAL_S16"/>
    <property type="match status" value="1"/>
</dbReference>
<dbReference type="InterPro" id="IPR023803">
    <property type="entry name" value="Ribosomal_bS16_dom_sf"/>
</dbReference>
<dbReference type="Gene3D" id="3.30.1320.10">
    <property type="match status" value="1"/>
</dbReference>
<dbReference type="SUPFAM" id="SSF54565">
    <property type="entry name" value="Ribosomal protein S16"/>
    <property type="match status" value="1"/>
</dbReference>
<dbReference type="InterPro" id="IPR000307">
    <property type="entry name" value="Ribosomal_bS16"/>
</dbReference>
<evidence type="ECO:0000256" key="1">
    <source>
        <dbReference type="ARBA" id="ARBA00022980"/>
    </source>
</evidence>
<dbReference type="Proteomes" id="UP000176501">
    <property type="component" value="Unassembled WGS sequence"/>
</dbReference>
<feature type="region of interest" description="Disordered" evidence="4">
    <location>
        <begin position="82"/>
        <end position="110"/>
    </location>
</feature>
<dbReference type="GO" id="GO:0015935">
    <property type="term" value="C:small ribosomal subunit"/>
    <property type="evidence" value="ECO:0007669"/>
    <property type="project" value="TreeGrafter"/>
</dbReference>
<evidence type="ECO:0000313" key="6">
    <source>
        <dbReference type="Proteomes" id="UP000176501"/>
    </source>
</evidence>
<dbReference type="GO" id="GO:0003735">
    <property type="term" value="F:structural constituent of ribosome"/>
    <property type="evidence" value="ECO:0007669"/>
    <property type="project" value="InterPro"/>
</dbReference>
<evidence type="ECO:0000256" key="4">
    <source>
        <dbReference type="SAM" id="MobiDB-lite"/>
    </source>
</evidence>
<dbReference type="GO" id="GO:0006412">
    <property type="term" value="P:translation"/>
    <property type="evidence" value="ECO:0007669"/>
    <property type="project" value="UniProtKB-UniRule"/>
</dbReference>
<organism evidence="5 6">
    <name type="scientific">Candidatus Uhrbacteria bacterium RIFOXYB2_FULL_57_15</name>
    <dbReference type="NCBI Taxonomy" id="1802422"/>
    <lineage>
        <taxon>Bacteria</taxon>
        <taxon>Candidatus Uhriibacteriota</taxon>
    </lineage>
</organism>
<dbReference type="Pfam" id="PF00886">
    <property type="entry name" value="Ribosomal_S16"/>
    <property type="match status" value="1"/>
</dbReference>
<dbReference type="InterPro" id="IPR020592">
    <property type="entry name" value="Ribosomal_bS16_CS"/>
</dbReference>
<dbReference type="PANTHER" id="PTHR12919">
    <property type="entry name" value="30S RIBOSOMAL PROTEIN S16"/>
    <property type="match status" value="1"/>
</dbReference>
<sequence>MLTIRLSRVGKKKQPLYRFVIMDKRKDPWGKSLEILGSRNPRTRETILDADRVKYWIDKGAQASDSVWNILVEQKIVDGKKRNVTHLSDKRRKATADEKAKSEPKETPAA</sequence>
<dbReference type="NCBIfam" id="TIGR00002">
    <property type="entry name" value="S16"/>
    <property type="match status" value="1"/>
</dbReference>
<keyword evidence="1 3" id="KW-0689">Ribosomal protein</keyword>
<evidence type="ECO:0000256" key="2">
    <source>
        <dbReference type="ARBA" id="ARBA00023274"/>
    </source>
</evidence>
<comment type="similarity">
    <text evidence="3">Belongs to the bacterial ribosomal protein bS16 family.</text>
</comment>
<accession>A0A1F7W7S8</accession>
<dbReference type="EMBL" id="MGFE01000021">
    <property type="protein sequence ID" value="OGL98257.1"/>
    <property type="molecule type" value="Genomic_DNA"/>
</dbReference>
<evidence type="ECO:0000256" key="3">
    <source>
        <dbReference type="HAMAP-Rule" id="MF_00385"/>
    </source>
</evidence>
<dbReference type="AlphaFoldDB" id="A0A1F7W7S8"/>
<protein>
    <recommendedName>
        <fullName evidence="3">Small ribosomal subunit protein bS16</fullName>
    </recommendedName>
</protein>
<gene>
    <name evidence="3" type="primary">rpsP</name>
    <name evidence="5" type="ORF">A2304_00195</name>
</gene>
<dbReference type="GO" id="GO:0005737">
    <property type="term" value="C:cytoplasm"/>
    <property type="evidence" value="ECO:0007669"/>
    <property type="project" value="UniProtKB-ARBA"/>
</dbReference>
<proteinExistence type="inferred from homology"/>
<comment type="caution">
    <text evidence="5">The sequence shown here is derived from an EMBL/GenBank/DDBJ whole genome shotgun (WGS) entry which is preliminary data.</text>
</comment>